<evidence type="ECO:0000256" key="3">
    <source>
        <dbReference type="SAM" id="Phobius"/>
    </source>
</evidence>
<dbReference type="GO" id="GO:0019693">
    <property type="term" value="P:ribose phosphate metabolic process"/>
    <property type="evidence" value="ECO:0007669"/>
    <property type="project" value="TreeGrafter"/>
</dbReference>
<evidence type="ECO:0000313" key="5">
    <source>
        <dbReference type="EMBL" id="KAK9868636.1"/>
    </source>
</evidence>
<feature type="compositionally biased region" description="Low complexity" evidence="2">
    <location>
        <begin position="291"/>
        <end position="320"/>
    </location>
</feature>
<dbReference type="PANTHER" id="PTHR11839">
    <property type="entry name" value="UDP/ADP-SUGAR PYROPHOSPHATASE"/>
    <property type="match status" value="1"/>
</dbReference>
<dbReference type="SUPFAM" id="SSF55811">
    <property type="entry name" value="Nudix"/>
    <property type="match status" value="1"/>
</dbReference>
<protein>
    <recommendedName>
        <fullName evidence="4">Nudix hydrolase domain-containing protein</fullName>
    </recommendedName>
</protein>
<organism evidence="5 6">
    <name type="scientific">Apatococcus fuscideae</name>
    <dbReference type="NCBI Taxonomy" id="2026836"/>
    <lineage>
        <taxon>Eukaryota</taxon>
        <taxon>Viridiplantae</taxon>
        <taxon>Chlorophyta</taxon>
        <taxon>core chlorophytes</taxon>
        <taxon>Trebouxiophyceae</taxon>
        <taxon>Chlorellales</taxon>
        <taxon>Chlorellaceae</taxon>
        <taxon>Apatococcus</taxon>
    </lineage>
</organism>
<evidence type="ECO:0000259" key="4">
    <source>
        <dbReference type="PROSITE" id="PS51462"/>
    </source>
</evidence>
<keyword evidence="1" id="KW-0378">Hydrolase</keyword>
<feature type="compositionally biased region" description="Basic and acidic residues" evidence="2">
    <location>
        <begin position="381"/>
        <end position="392"/>
    </location>
</feature>
<keyword evidence="3" id="KW-1133">Transmembrane helix</keyword>
<comment type="caution">
    <text evidence="5">The sequence shown here is derived from an EMBL/GenBank/DDBJ whole genome shotgun (WGS) entry which is preliminary data.</text>
</comment>
<dbReference type="InterPro" id="IPR015797">
    <property type="entry name" value="NUDIX_hydrolase-like_dom_sf"/>
</dbReference>
<dbReference type="EMBL" id="JALJOV010000019">
    <property type="protein sequence ID" value="KAK9868636.1"/>
    <property type="molecule type" value="Genomic_DNA"/>
</dbReference>
<dbReference type="GO" id="GO:0047631">
    <property type="term" value="F:ADP-ribose diphosphatase activity"/>
    <property type="evidence" value="ECO:0007669"/>
    <property type="project" value="TreeGrafter"/>
</dbReference>
<dbReference type="Pfam" id="PF00293">
    <property type="entry name" value="NUDIX"/>
    <property type="match status" value="1"/>
</dbReference>
<name>A0AAW1TKG0_9CHLO</name>
<dbReference type="Gene3D" id="3.90.79.10">
    <property type="entry name" value="Nucleoside Triphosphate Pyrophosphohydrolase"/>
    <property type="match status" value="1"/>
</dbReference>
<gene>
    <name evidence="5" type="ORF">WJX84_005877</name>
</gene>
<feature type="compositionally biased region" description="Polar residues" evidence="2">
    <location>
        <begin position="245"/>
        <end position="257"/>
    </location>
</feature>
<feature type="domain" description="Nudix hydrolase" evidence="4">
    <location>
        <begin position="48"/>
        <end position="188"/>
    </location>
</feature>
<feature type="compositionally biased region" description="Low complexity" evidence="2">
    <location>
        <begin position="200"/>
        <end position="218"/>
    </location>
</feature>
<dbReference type="FunFam" id="3.90.79.10:FF:000016">
    <property type="entry name" value="ADP-sugar pyrophosphatase isoform X1"/>
    <property type="match status" value="1"/>
</dbReference>
<dbReference type="PANTHER" id="PTHR11839:SF1">
    <property type="entry name" value="ADP-SUGAR PYROPHOSPHATASE"/>
    <property type="match status" value="1"/>
</dbReference>
<keyword evidence="3" id="KW-0472">Membrane</keyword>
<evidence type="ECO:0000256" key="1">
    <source>
        <dbReference type="ARBA" id="ARBA00022801"/>
    </source>
</evidence>
<feature type="region of interest" description="Disordered" evidence="2">
    <location>
        <begin position="200"/>
        <end position="401"/>
    </location>
</feature>
<dbReference type="Proteomes" id="UP001485043">
    <property type="component" value="Unassembled WGS sequence"/>
</dbReference>
<dbReference type="AlphaFoldDB" id="A0AAW1TKG0"/>
<dbReference type="GO" id="GO:0005634">
    <property type="term" value="C:nucleus"/>
    <property type="evidence" value="ECO:0007669"/>
    <property type="project" value="TreeGrafter"/>
</dbReference>
<keyword evidence="3" id="KW-0812">Transmembrane</keyword>
<keyword evidence="6" id="KW-1185">Reference proteome</keyword>
<dbReference type="GO" id="GO:0006753">
    <property type="term" value="P:nucleoside phosphate metabolic process"/>
    <property type="evidence" value="ECO:0007669"/>
    <property type="project" value="TreeGrafter"/>
</dbReference>
<sequence length="435" mass="45357">MPGQPHIVDVKDFGPGGFKWITLRRLQYVDQEGRERVWEAAERRTSQGAVDAVAILAKVSSKNSPDKIILVSQFRPPQGNFVIEFPAGLIDKGESASQSAVRELREETGYSGNVTEESPIIYSDPGLTSSNFQMVTIEIDADAEANRNVNPQLEDGEFVETLLLPVAGLYMALLDLQKERHCDLDARLLLYAQGLHHAEQSSSARRSPAASSEAASQPTPSPQTTLAEPAPQPPASQPVAPSASNDSPVDSFQSDSTSPPPQPLSTAPGEANAEAGAKESHPQGSSGTSTAGLRALPARPGARSGAAGQSKAAGAGTSAAMDKKTPASSGNQVPTPGRAADTKATGQTREHAAGTSAAKWGIEPAPLTNGKRHVPSSDDSDFWKEGSEDTSKSDGWPMGMPSDGRTWLAAGWGAAAGTLAAVIVGVVVSSRRGGR</sequence>
<evidence type="ECO:0000256" key="2">
    <source>
        <dbReference type="SAM" id="MobiDB-lite"/>
    </source>
</evidence>
<reference evidence="5 6" key="1">
    <citation type="journal article" date="2024" name="Nat. Commun.">
        <title>Phylogenomics reveals the evolutionary origins of lichenization in chlorophyte algae.</title>
        <authorList>
            <person name="Puginier C."/>
            <person name="Libourel C."/>
            <person name="Otte J."/>
            <person name="Skaloud P."/>
            <person name="Haon M."/>
            <person name="Grisel S."/>
            <person name="Petersen M."/>
            <person name="Berrin J.G."/>
            <person name="Delaux P.M."/>
            <person name="Dal Grande F."/>
            <person name="Keller J."/>
        </authorList>
    </citation>
    <scope>NUCLEOTIDE SEQUENCE [LARGE SCALE GENOMIC DNA]</scope>
    <source>
        <strain evidence="5 6">SAG 2523</strain>
    </source>
</reference>
<dbReference type="PROSITE" id="PS51462">
    <property type="entry name" value="NUDIX"/>
    <property type="match status" value="1"/>
</dbReference>
<accession>A0AAW1TKG0</accession>
<feature type="transmembrane region" description="Helical" evidence="3">
    <location>
        <begin position="407"/>
        <end position="428"/>
    </location>
</feature>
<proteinExistence type="predicted"/>
<dbReference type="CDD" id="cd18888">
    <property type="entry name" value="NUDIX_ADPRase_Nudt5"/>
    <property type="match status" value="1"/>
</dbReference>
<dbReference type="InterPro" id="IPR000086">
    <property type="entry name" value="NUDIX_hydrolase_dom"/>
</dbReference>
<evidence type="ECO:0000313" key="6">
    <source>
        <dbReference type="Proteomes" id="UP001485043"/>
    </source>
</evidence>